<dbReference type="PROSITE" id="PS50837">
    <property type="entry name" value="NACHT"/>
    <property type="match status" value="1"/>
</dbReference>
<organism evidence="4 5">
    <name type="scientific">Leucocoprinus leucothites</name>
    <dbReference type="NCBI Taxonomy" id="201217"/>
    <lineage>
        <taxon>Eukaryota</taxon>
        <taxon>Fungi</taxon>
        <taxon>Dikarya</taxon>
        <taxon>Basidiomycota</taxon>
        <taxon>Agaricomycotina</taxon>
        <taxon>Agaricomycetes</taxon>
        <taxon>Agaricomycetidae</taxon>
        <taxon>Agaricales</taxon>
        <taxon>Agaricineae</taxon>
        <taxon>Agaricaceae</taxon>
        <taxon>Leucocoprinus</taxon>
    </lineage>
</organism>
<dbReference type="Gene3D" id="3.40.50.300">
    <property type="entry name" value="P-loop containing nucleotide triphosphate hydrolases"/>
    <property type="match status" value="1"/>
</dbReference>
<dbReference type="InterPro" id="IPR007111">
    <property type="entry name" value="NACHT_NTPase"/>
</dbReference>
<evidence type="ECO:0000256" key="2">
    <source>
        <dbReference type="SAM" id="MobiDB-lite"/>
    </source>
</evidence>
<evidence type="ECO:0000256" key="1">
    <source>
        <dbReference type="ARBA" id="ARBA00022737"/>
    </source>
</evidence>
<sequence>MDDGASASDRSTLLVSSPNPSLTNKRKLSISDANPKPPKRPHKQPQPAEDHRSLNVITPSPPRVTLAPVNASPPRSNQERNRTNERSPGYFQNARQLVFNYPTLVDGSQHIHVNHRLTTAALQWLQKYVMTGAEHNSAERDPPPRCHPGTRTSIISRGHDWFRDLRRNNKLLWLNGSAGVGKSAIIQTLVESLAESDHLGASVFFSLTDQRTSPTKLFPTIAYQLAVHDLTYRAYIEELMVKDPRALETAIDEQFRLLIAEPFGKRNIRNGSKVWLIALDGLDECGDDFTIEPHAGVSGAAPPKEQRQCGIIRLISEFILTHPSVPLKWIIASRPEQHLKTCFERESVKNSVVKEFVPIDSTEGCRDVERFLRHEFHEIRQSYPEFNLTSAWPKPRHFLVIATAAKGLFIFAFLVAGFIGDHSAGNPIAQLHIVLSLLDELALSPSQQNPLANLDAMYSRILSRVPSERLSTTKRLLGSCILVSKLQLISSQVDLCLISNVLGITHDSTVSALRQLHSVLQLDRVSQPKGPSSRRSLFYHASFQDFLVDKQRSRNYWVDTRAIGTQLFWSLLEYKLGKFSRNNPHQAENSSALIFNGIPFTWPPDPASVPTLRSKLSEHVEEAWVNFLRGGGWGQAFKLTHYHIDISIPPSRMISILENLDFDKMFRKPSSAQSFWFGWDLCKTEFFRRELEKIGFLSFAPLVSLDIEALIDDENVDVTAQLPCVGFHRVKSIRHTHSEAERGYVKELRSWAEKMPQTDVKILGRGQGKRCALFAGPRRGGQSGFYLITCL</sequence>
<proteinExistence type="predicted"/>
<comment type="caution">
    <text evidence="4">The sequence shown here is derived from an EMBL/GenBank/DDBJ whole genome shotgun (WGS) entry which is preliminary data.</text>
</comment>
<protein>
    <recommendedName>
        <fullName evidence="3">NACHT domain-containing protein</fullName>
    </recommendedName>
</protein>
<keyword evidence="5" id="KW-1185">Reference proteome</keyword>
<dbReference type="Proteomes" id="UP000559027">
    <property type="component" value="Unassembled WGS sequence"/>
</dbReference>
<reference evidence="4 5" key="1">
    <citation type="journal article" date="2020" name="ISME J.">
        <title>Uncovering the hidden diversity of litter-decomposition mechanisms in mushroom-forming fungi.</title>
        <authorList>
            <person name="Floudas D."/>
            <person name="Bentzer J."/>
            <person name="Ahren D."/>
            <person name="Johansson T."/>
            <person name="Persson P."/>
            <person name="Tunlid A."/>
        </authorList>
    </citation>
    <scope>NUCLEOTIDE SEQUENCE [LARGE SCALE GENOMIC DNA]</scope>
    <source>
        <strain evidence="4 5">CBS 146.42</strain>
    </source>
</reference>
<dbReference type="SUPFAM" id="SSF52540">
    <property type="entry name" value="P-loop containing nucleoside triphosphate hydrolases"/>
    <property type="match status" value="1"/>
</dbReference>
<evidence type="ECO:0000313" key="5">
    <source>
        <dbReference type="Proteomes" id="UP000559027"/>
    </source>
</evidence>
<dbReference type="OrthoDB" id="5967843at2759"/>
<evidence type="ECO:0000313" key="4">
    <source>
        <dbReference type="EMBL" id="KAF5357875.1"/>
    </source>
</evidence>
<dbReference type="EMBL" id="JAACJO010000005">
    <property type="protein sequence ID" value="KAF5357875.1"/>
    <property type="molecule type" value="Genomic_DNA"/>
</dbReference>
<feature type="domain" description="NACHT" evidence="3">
    <location>
        <begin position="170"/>
        <end position="335"/>
    </location>
</feature>
<dbReference type="InterPro" id="IPR056884">
    <property type="entry name" value="NPHP3-like_N"/>
</dbReference>
<evidence type="ECO:0000259" key="3">
    <source>
        <dbReference type="PROSITE" id="PS50837"/>
    </source>
</evidence>
<feature type="region of interest" description="Disordered" evidence="2">
    <location>
        <begin position="1"/>
        <end position="88"/>
    </location>
</feature>
<name>A0A8H5LHN6_9AGAR</name>
<dbReference type="AlphaFoldDB" id="A0A8H5LHN6"/>
<gene>
    <name evidence="4" type="ORF">D9756_001221</name>
</gene>
<keyword evidence="1" id="KW-0677">Repeat</keyword>
<dbReference type="PANTHER" id="PTHR10039:SF14">
    <property type="entry name" value="NACHT DOMAIN-CONTAINING PROTEIN"/>
    <property type="match status" value="1"/>
</dbReference>
<feature type="compositionally biased region" description="Polar residues" evidence="2">
    <location>
        <begin position="8"/>
        <end position="23"/>
    </location>
</feature>
<dbReference type="PANTHER" id="PTHR10039">
    <property type="entry name" value="AMELOGENIN"/>
    <property type="match status" value="1"/>
</dbReference>
<dbReference type="Pfam" id="PF24883">
    <property type="entry name" value="NPHP3_N"/>
    <property type="match status" value="1"/>
</dbReference>
<dbReference type="InterPro" id="IPR027417">
    <property type="entry name" value="P-loop_NTPase"/>
</dbReference>
<accession>A0A8H5LHN6</accession>